<feature type="coiled-coil region" evidence="1">
    <location>
        <begin position="100"/>
        <end position="191"/>
    </location>
</feature>
<protein>
    <submittedName>
        <fullName evidence="2">Uncharacterized protein</fullName>
    </submittedName>
</protein>
<evidence type="ECO:0000256" key="1">
    <source>
        <dbReference type="SAM" id="Coils"/>
    </source>
</evidence>
<dbReference type="AlphaFoldDB" id="A0AAD7YIM1"/>
<proteinExistence type="predicted"/>
<evidence type="ECO:0000313" key="3">
    <source>
        <dbReference type="Proteomes" id="UP001231518"/>
    </source>
</evidence>
<keyword evidence="3" id="KW-1185">Reference proteome</keyword>
<feature type="coiled-coil region" evidence="1">
    <location>
        <begin position="8"/>
        <end position="70"/>
    </location>
</feature>
<name>A0AAD7YIM1_MYTSE</name>
<accession>A0AAD7YIM1</accession>
<keyword evidence="1" id="KW-0175">Coiled coil</keyword>
<dbReference type="Proteomes" id="UP001231518">
    <property type="component" value="Chromosome 18"/>
</dbReference>
<reference evidence="2" key="1">
    <citation type="submission" date="2023-03" db="EMBL/GenBank/DDBJ databases">
        <title>Chromosome-level genomes of two armyworms, Mythimna separata and Mythimna loreyi, provide insights into the biosynthesis and reception of sex pheromones.</title>
        <authorList>
            <person name="Zhao H."/>
        </authorList>
    </citation>
    <scope>NUCLEOTIDE SEQUENCE</scope>
    <source>
        <strain evidence="2">BeijingLab</strain>
        <tissue evidence="2">Pupa</tissue>
    </source>
</reference>
<gene>
    <name evidence="2" type="ORF">PYW07_005732</name>
</gene>
<organism evidence="2 3">
    <name type="scientific">Mythimna separata</name>
    <name type="common">Oriental armyworm</name>
    <name type="synonym">Pseudaletia separata</name>
    <dbReference type="NCBI Taxonomy" id="271217"/>
    <lineage>
        <taxon>Eukaryota</taxon>
        <taxon>Metazoa</taxon>
        <taxon>Ecdysozoa</taxon>
        <taxon>Arthropoda</taxon>
        <taxon>Hexapoda</taxon>
        <taxon>Insecta</taxon>
        <taxon>Pterygota</taxon>
        <taxon>Neoptera</taxon>
        <taxon>Endopterygota</taxon>
        <taxon>Lepidoptera</taxon>
        <taxon>Glossata</taxon>
        <taxon>Ditrysia</taxon>
        <taxon>Noctuoidea</taxon>
        <taxon>Noctuidae</taxon>
        <taxon>Noctuinae</taxon>
        <taxon>Hadenini</taxon>
        <taxon>Mythimna</taxon>
    </lineage>
</organism>
<evidence type="ECO:0000313" key="2">
    <source>
        <dbReference type="EMBL" id="KAJ8717802.1"/>
    </source>
</evidence>
<sequence length="205" mass="24348">MFSDNDTLESLKLRLKSVTKQKLSKEREVLKLRNKERSLTDELNTTKAGVEYLTEQLEHLKNQITQSKHQISMIDMCMASEDLKIETHIDILNEHLQGFQQLFDRDRREMEQRLKEQRDKEAKIQEDLRQKEKQIAEENQRQMREAAAIDEECEVIERECAVLRKRNNAIMLKLRKRLLEAENARREAMKRNASQTSITNNIEPN</sequence>
<comment type="caution">
    <text evidence="2">The sequence shown here is derived from an EMBL/GenBank/DDBJ whole genome shotgun (WGS) entry which is preliminary data.</text>
</comment>
<dbReference type="EMBL" id="JARGEI010000016">
    <property type="protein sequence ID" value="KAJ8717802.1"/>
    <property type="molecule type" value="Genomic_DNA"/>
</dbReference>